<evidence type="ECO:0000313" key="1">
    <source>
        <dbReference type="Proteomes" id="UP000095286"/>
    </source>
</evidence>
<sequence>MYNHNIGLDISNTGIRVGIYKDGNAKMVTYISSVVYFDDSEIVVGEGALIRACRHPENGIYDLIKLIKSNKNTLKDSKENWPFKIDFDKDGKCLIKVKREKECCVYYVQEILAYVIKEVIEKTKKCSHILIGEVIATVPDHLNKQQRKCIKQACDIAGISSVRVISKSTAAIIANNLKTSHLIDGSILIINMGKAMLEISVLNVASGNYTFVASKFNYSVSGDLIDDLLIKHVDETFKGKHTASKTVGYMEELRFECRRVKKLLDTSEHSNVLIDKNRVKVTRTALNTLCKDLYASITTMINEVLSQADLNKSQLSKVLLIGGSTNASEIKKIIKEYFNSIEVIQDFNSNEWSVKGATICAIESLSVNETLIEKEETNTLILSDEKMDHAKHSFDINIFKSNDFKKAINLKMDIYYCLRNVVDAIVNKSSRLNFEHPSYLNTNLQINKTMCWTKEIHTVLTYREVLAKREHIKKLVLDILNKPDIFGTSYFPDVDEESLLF</sequence>
<protein>
    <submittedName>
        <fullName evidence="2">Heat shock protein 110</fullName>
    </submittedName>
</protein>
<name>A0AC35UFU3_9BILA</name>
<evidence type="ECO:0000313" key="2">
    <source>
        <dbReference type="WBParaSite" id="RSKR_0001085375.1"/>
    </source>
</evidence>
<proteinExistence type="predicted"/>
<accession>A0AC35UFU3</accession>
<dbReference type="Proteomes" id="UP000095286">
    <property type="component" value="Unplaced"/>
</dbReference>
<organism evidence="1 2">
    <name type="scientific">Rhabditophanes sp. KR3021</name>
    <dbReference type="NCBI Taxonomy" id="114890"/>
    <lineage>
        <taxon>Eukaryota</taxon>
        <taxon>Metazoa</taxon>
        <taxon>Ecdysozoa</taxon>
        <taxon>Nematoda</taxon>
        <taxon>Chromadorea</taxon>
        <taxon>Rhabditida</taxon>
        <taxon>Tylenchina</taxon>
        <taxon>Panagrolaimomorpha</taxon>
        <taxon>Strongyloidoidea</taxon>
        <taxon>Alloionematidae</taxon>
        <taxon>Rhabditophanes</taxon>
    </lineage>
</organism>
<dbReference type="WBParaSite" id="RSKR_0001085375.1">
    <property type="protein sequence ID" value="RSKR_0001085375.1"/>
    <property type="gene ID" value="RSKR_0001085375"/>
</dbReference>
<reference evidence="2" key="1">
    <citation type="submission" date="2016-11" db="UniProtKB">
        <authorList>
            <consortium name="WormBaseParasite"/>
        </authorList>
    </citation>
    <scope>IDENTIFICATION</scope>
    <source>
        <strain evidence="2">KR3021</strain>
    </source>
</reference>